<evidence type="ECO:0000313" key="1">
    <source>
        <dbReference type="EMBL" id="MFD2868430.1"/>
    </source>
</evidence>
<sequence length="264" mass="30449">MTLFLQLPNEPNLIEIQCTDDSVLNSLSSSTTPVNFITKNNQDIIINHYFWTAIPNVIRYKFKYSNSKFCSLTMSKKIHPNSNYNEEFLYFNNHNHRKIVIVLESPHVDEYTSDMQPISPAQADTGTKINSNIESLLKNINSHVQFKQNEVIEIALVNPIPLQTSLGTIHGENLADQYLNLRNNVWKGIWRNTDYRKKFIDQINTLYSRDIIINACTDKLKNEVTKSLSEAKDFEGSIFNTYHPGARGNWLNGFKKIRLPSIHT</sequence>
<accession>A0ABW5Y071</accession>
<keyword evidence="2" id="KW-1185">Reference proteome</keyword>
<dbReference type="EMBL" id="JBHUOR010000040">
    <property type="protein sequence ID" value="MFD2868430.1"/>
    <property type="molecule type" value="Genomic_DNA"/>
</dbReference>
<evidence type="ECO:0000313" key="2">
    <source>
        <dbReference type="Proteomes" id="UP001597568"/>
    </source>
</evidence>
<organism evidence="1 2">
    <name type="scientific">Kurthia populi</name>
    <dbReference type="NCBI Taxonomy" id="1562132"/>
    <lineage>
        <taxon>Bacteria</taxon>
        <taxon>Bacillati</taxon>
        <taxon>Bacillota</taxon>
        <taxon>Bacilli</taxon>
        <taxon>Bacillales</taxon>
        <taxon>Caryophanaceae</taxon>
        <taxon>Kurthia</taxon>
    </lineage>
</organism>
<dbReference type="Proteomes" id="UP001597568">
    <property type="component" value="Unassembled WGS sequence"/>
</dbReference>
<proteinExistence type="predicted"/>
<protein>
    <submittedName>
        <fullName evidence="1">Uncharacterized protein</fullName>
    </submittedName>
</protein>
<name>A0ABW5Y071_9BACL</name>
<comment type="caution">
    <text evidence="1">The sequence shown here is derived from an EMBL/GenBank/DDBJ whole genome shotgun (WGS) entry which is preliminary data.</text>
</comment>
<reference evidence="2" key="1">
    <citation type="journal article" date="2019" name="Int. J. Syst. Evol. Microbiol.">
        <title>The Global Catalogue of Microorganisms (GCM) 10K type strain sequencing project: providing services to taxonomists for standard genome sequencing and annotation.</title>
        <authorList>
            <consortium name="The Broad Institute Genomics Platform"/>
            <consortium name="The Broad Institute Genome Sequencing Center for Infectious Disease"/>
            <person name="Wu L."/>
            <person name="Ma J."/>
        </authorList>
    </citation>
    <scope>NUCLEOTIDE SEQUENCE [LARGE SCALE GENOMIC DNA]</scope>
    <source>
        <strain evidence="2">KCTC 33522</strain>
    </source>
</reference>
<gene>
    <name evidence="1" type="ORF">ACFSY7_07950</name>
</gene>